<dbReference type="CDD" id="cd00167">
    <property type="entry name" value="SANT"/>
    <property type="match status" value="1"/>
</dbReference>
<reference evidence="2" key="1">
    <citation type="submission" date="2018-02" db="EMBL/GenBank/DDBJ databases">
        <title>Rhizophora mucronata_Transcriptome.</title>
        <authorList>
            <person name="Meera S.P."/>
            <person name="Sreeshan A."/>
            <person name="Augustine A."/>
        </authorList>
    </citation>
    <scope>NUCLEOTIDE SEQUENCE</scope>
    <source>
        <tissue evidence="2">Leaf</tissue>
    </source>
</reference>
<dbReference type="AlphaFoldDB" id="A0A2P2L513"/>
<evidence type="ECO:0000259" key="1">
    <source>
        <dbReference type="SMART" id="SM00717"/>
    </source>
</evidence>
<dbReference type="Pfam" id="PF00249">
    <property type="entry name" value="Myb_DNA-binding"/>
    <property type="match status" value="1"/>
</dbReference>
<organism evidence="2">
    <name type="scientific">Rhizophora mucronata</name>
    <name type="common">Asiatic mangrove</name>
    <dbReference type="NCBI Taxonomy" id="61149"/>
    <lineage>
        <taxon>Eukaryota</taxon>
        <taxon>Viridiplantae</taxon>
        <taxon>Streptophyta</taxon>
        <taxon>Embryophyta</taxon>
        <taxon>Tracheophyta</taxon>
        <taxon>Spermatophyta</taxon>
        <taxon>Magnoliopsida</taxon>
        <taxon>eudicotyledons</taxon>
        <taxon>Gunneridae</taxon>
        <taxon>Pentapetalae</taxon>
        <taxon>rosids</taxon>
        <taxon>fabids</taxon>
        <taxon>Malpighiales</taxon>
        <taxon>Rhizophoraceae</taxon>
        <taxon>Rhizophora</taxon>
    </lineage>
</organism>
<proteinExistence type="predicted"/>
<dbReference type="EMBL" id="GGEC01032555">
    <property type="protein sequence ID" value="MBX13039.1"/>
    <property type="molecule type" value="Transcribed_RNA"/>
</dbReference>
<dbReference type="SUPFAM" id="SSF46689">
    <property type="entry name" value="Homeodomain-like"/>
    <property type="match status" value="1"/>
</dbReference>
<accession>A0A2P2L513</accession>
<name>A0A2P2L513_RHIMU</name>
<dbReference type="PANTHER" id="PTHR46872">
    <property type="entry name" value="DNA BINDING PROTEIN"/>
    <property type="match status" value="1"/>
</dbReference>
<dbReference type="InterPro" id="IPR001005">
    <property type="entry name" value="SANT/Myb"/>
</dbReference>
<dbReference type="SMART" id="SM00717">
    <property type="entry name" value="SANT"/>
    <property type="match status" value="1"/>
</dbReference>
<dbReference type="InterPro" id="IPR009057">
    <property type="entry name" value="Homeodomain-like_sf"/>
</dbReference>
<dbReference type="PANTHER" id="PTHR46872:SF4">
    <property type="entry name" value="MYB-LIKE DOMAIN-CONTAINING PROTEIN"/>
    <property type="match status" value="1"/>
</dbReference>
<sequence>MIHKRPYVDDDSDEVACKHPRQFDYIDDLSPIVPLENAYEYPQSSGGQGNNSYLMYQDVEKHASGSVMEVSDNVEMAACNSFPCSLWMSNESLESHNLSIFPEYFESGQQQGHFFQSDENSPLNSPIKKRVPVGPEHQAFIPKWNSDSFNASFKRLSGSQVTVAHLSDRGYAIDDNCGKFMGICVIPMPESKASASYYSTDTKSWCSCPDGGSIRCVRQHIMEARKKLRNSLGEETFEGLGFCDMGEEVAKKWTEEEEQAFYEVVLSNPTSMGKNFWELLSAVFPYREQKEIVSYYFNVFMLQQRAEQNRFDPLNVDSDDDEWQCGKPEMTEEDEDSVVESPTISQEDQIEGCNEYIEDDDDIVPFRDVANNVGPRVATEEEYEGDVDDISEADVANLSGGHSGSKHFSRLPSNEGVCYDVQDDSCTSYEYQRDHADCFLPVRFGGDEHQSDQ</sequence>
<protein>
    <recommendedName>
        <fullName evidence="1">Myb-like domain-containing protein</fullName>
    </recommendedName>
</protein>
<feature type="domain" description="Myb-like" evidence="1">
    <location>
        <begin position="249"/>
        <end position="302"/>
    </location>
</feature>
<evidence type="ECO:0000313" key="2">
    <source>
        <dbReference type="EMBL" id="MBX13039.1"/>
    </source>
</evidence>